<name>A0ABD1DZ81_HYPHA</name>
<accession>A0ABD1DZ81</accession>
<dbReference type="AlphaFoldDB" id="A0ABD1DZ81"/>
<dbReference type="Pfam" id="PF13837">
    <property type="entry name" value="Myb_DNA-bind_4"/>
    <property type="match status" value="1"/>
</dbReference>
<evidence type="ECO:0000313" key="3">
    <source>
        <dbReference type="EMBL" id="KAL1487703.1"/>
    </source>
</evidence>
<organism evidence="3 4">
    <name type="scientific">Hypothenemus hampei</name>
    <name type="common">Coffee berry borer</name>
    <dbReference type="NCBI Taxonomy" id="57062"/>
    <lineage>
        <taxon>Eukaryota</taxon>
        <taxon>Metazoa</taxon>
        <taxon>Ecdysozoa</taxon>
        <taxon>Arthropoda</taxon>
        <taxon>Hexapoda</taxon>
        <taxon>Insecta</taxon>
        <taxon>Pterygota</taxon>
        <taxon>Neoptera</taxon>
        <taxon>Endopterygota</taxon>
        <taxon>Coleoptera</taxon>
        <taxon>Polyphaga</taxon>
        <taxon>Cucujiformia</taxon>
        <taxon>Curculionidae</taxon>
        <taxon>Scolytinae</taxon>
        <taxon>Hypothenemus</taxon>
    </lineage>
</organism>
<protein>
    <recommendedName>
        <fullName evidence="2">Myb/SANT-like DNA-binding domain-containing protein</fullName>
    </recommendedName>
</protein>
<feature type="domain" description="Myb/SANT-like DNA-binding" evidence="2">
    <location>
        <begin position="2"/>
        <end position="59"/>
    </location>
</feature>
<comment type="caution">
    <text evidence="3">The sequence shown here is derived from an EMBL/GenBank/DDBJ whole genome shotgun (WGS) entry which is preliminary data.</text>
</comment>
<proteinExistence type="predicted"/>
<reference evidence="3 4" key="1">
    <citation type="submission" date="2024-05" db="EMBL/GenBank/DDBJ databases">
        <title>Genetic variation in Jamaican populations of the coffee berry borer (Hypothenemus hampei).</title>
        <authorList>
            <person name="Errbii M."/>
            <person name="Myrie A."/>
        </authorList>
    </citation>
    <scope>NUCLEOTIDE SEQUENCE [LARGE SCALE GENOMIC DNA]</scope>
    <source>
        <strain evidence="3">JA-Hopewell-2020-01-JO</strain>
        <tissue evidence="3">Whole body</tissue>
    </source>
</reference>
<sequence length="146" mass="17195">MVWKNICKIINDTYQTTWTPIQVDSKWKGLKRTYHEVKRHNNTSGNNIRKWSFFEKMNNVLFNKPEINPPATCSSFNGLVVRSKENKNNVEETELESPSTSTSVKSYTSSFTNKRKSTAERRHKEKMQKVDKYLELFERLVTAIEK</sequence>
<dbReference type="Proteomes" id="UP001566132">
    <property type="component" value="Unassembled WGS sequence"/>
</dbReference>
<evidence type="ECO:0000313" key="4">
    <source>
        <dbReference type="Proteomes" id="UP001566132"/>
    </source>
</evidence>
<evidence type="ECO:0000256" key="1">
    <source>
        <dbReference type="SAM" id="MobiDB-lite"/>
    </source>
</evidence>
<keyword evidence="4" id="KW-1185">Reference proteome</keyword>
<feature type="compositionally biased region" description="Low complexity" evidence="1">
    <location>
        <begin position="96"/>
        <end position="112"/>
    </location>
</feature>
<feature type="region of interest" description="Disordered" evidence="1">
    <location>
        <begin position="87"/>
        <end position="125"/>
    </location>
</feature>
<gene>
    <name evidence="3" type="ORF">ABEB36_015610</name>
</gene>
<dbReference type="InterPro" id="IPR044822">
    <property type="entry name" value="Myb_DNA-bind_4"/>
</dbReference>
<evidence type="ECO:0000259" key="2">
    <source>
        <dbReference type="Pfam" id="PF13837"/>
    </source>
</evidence>
<dbReference type="EMBL" id="JBDJPC010000020">
    <property type="protein sequence ID" value="KAL1487703.1"/>
    <property type="molecule type" value="Genomic_DNA"/>
</dbReference>